<feature type="domain" description="Glycosyltransferase RgtA/B/C/D-like" evidence="9">
    <location>
        <begin position="152"/>
        <end position="305"/>
    </location>
</feature>
<evidence type="ECO:0000256" key="8">
    <source>
        <dbReference type="SAM" id="Phobius"/>
    </source>
</evidence>
<keyword evidence="4" id="KW-0808">Transferase</keyword>
<gene>
    <name evidence="10" type="ORF">MNBD_CHLOROFLEXI01-4664</name>
</gene>
<feature type="transmembrane region" description="Helical" evidence="8">
    <location>
        <begin position="375"/>
        <end position="393"/>
    </location>
</feature>
<name>A0A3B0VGH8_9ZZZZ</name>
<keyword evidence="7 8" id="KW-0472">Membrane</keyword>
<evidence type="ECO:0000256" key="1">
    <source>
        <dbReference type="ARBA" id="ARBA00004651"/>
    </source>
</evidence>
<dbReference type="GO" id="GO:0008610">
    <property type="term" value="P:lipid biosynthetic process"/>
    <property type="evidence" value="ECO:0007669"/>
    <property type="project" value="UniProtKB-ARBA"/>
</dbReference>
<keyword evidence="2" id="KW-1003">Cell membrane</keyword>
<organism evidence="10">
    <name type="scientific">hydrothermal vent metagenome</name>
    <dbReference type="NCBI Taxonomy" id="652676"/>
    <lineage>
        <taxon>unclassified sequences</taxon>
        <taxon>metagenomes</taxon>
        <taxon>ecological metagenomes</taxon>
    </lineage>
</organism>
<dbReference type="InterPro" id="IPR038731">
    <property type="entry name" value="RgtA/B/C-like"/>
</dbReference>
<evidence type="ECO:0000256" key="2">
    <source>
        <dbReference type="ARBA" id="ARBA00022475"/>
    </source>
</evidence>
<dbReference type="PANTHER" id="PTHR33908">
    <property type="entry name" value="MANNOSYLTRANSFERASE YKCB-RELATED"/>
    <property type="match status" value="1"/>
</dbReference>
<feature type="transmembrane region" description="Helical" evidence="8">
    <location>
        <begin position="52"/>
        <end position="74"/>
    </location>
</feature>
<accession>A0A3B0VGH8</accession>
<evidence type="ECO:0000256" key="6">
    <source>
        <dbReference type="ARBA" id="ARBA00022989"/>
    </source>
</evidence>
<feature type="transmembrane region" description="Helical" evidence="8">
    <location>
        <begin position="173"/>
        <end position="191"/>
    </location>
</feature>
<protein>
    <recommendedName>
        <fullName evidence="9">Glycosyltransferase RgtA/B/C/D-like domain-containing protein</fullName>
    </recommendedName>
</protein>
<feature type="transmembrane region" description="Helical" evidence="8">
    <location>
        <begin position="422"/>
        <end position="441"/>
    </location>
</feature>
<evidence type="ECO:0000256" key="7">
    <source>
        <dbReference type="ARBA" id="ARBA00023136"/>
    </source>
</evidence>
<dbReference type="Pfam" id="PF13231">
    <property type="entry name" value="PMT_2"/>
    <property type="match status" value="1"/>
</dbReference>
<sequence length="452" mass="50039">MSSTISTPSSQSAERPFPFAIRWLNAPVLLTLMTLLQLGWLGVIWLTGATAATYKLLPLIILTIVLGTAVTLLPDRFLRWLPFNESGLARSETRILLLAGLLIGISLIIFASQQRVWAFDEEGNIRAATVVAQDGIGELFENYDRRPWLGKQHPPLVPIIYGLGMRVIGVSQLAARSITVVFALGTGWLTYLIGRRLFNRQTALLAALLLFTFPLVFRLGAAAMVETPLTFFFTLTVFLALRLAERPSAARLLWVGLAFGAGLLSKYTMVFALPLVFGIITVRGSFKQAVRYFSLMGIIGALLLAGWLLFANQLDILQRQVSTIMEYAGLVLTTEYGRQVLFETMSNRLPSALGVYNLPLLAVGGLFVLKRRQPVDWVLLFWILSVWLPLSLTLPDHRYFLPSFPAIALMAALGLQQIPKGMARGLLLALLLGGSTLYLYVDWVRAAELFVK</sequence>
<keyword evidence="3" id="KW-0328">Glycosyltransferase</keyword>
<feature type="transmembrane region" description="Helical" evidence="8">
    <location>
        <begin position="95"/>
        <end position="112"/>
    </location>
</feature>
<reference evidence="10" key="1">
    <citation type="submission" date="2018-06" db="EMBL/GenBank/DDBJ databases">
        <authorList>
            <person name="Zhirakovskaya E."/>
        </authorList>
    </citation>
    <scope>NUCLEOTIDE SEQUENCE</scope>
</reference>
<proteinExistence type="predicted"/>
<feature type="transmembrane region" description="Helical" evidence="8">
    <location>
        <begin position="21"/>
        <end position="46"/>
    </location>
</feature>
<feature type="transmembrane region" description="Helical" evidence="8">
    <location>
        <begin position="292"/>
        <end position="310"/>
    </location>
</feature>
<feature type="transmembrane region" description="Helical" evidence="8">
    <location>
        <begin position="203"/>
        <end position="223"/>
    </location>
</feature>
<evidence type="ECO:0000259" key="9">
    <source>
        <dbReference type="Pfam" id="PF13231"/>
    </source>
</evidence>
<evidence type="ECO:0000256" key="3">
    <source>
        <dbReference type="ARBA" id="ARBA00022676"/>
    </source>
</evidence>
<evidence type="ECO:0000256" key="4">
    <source>
        <dbReference type="ARBA" id="ARBA00022679"/>
    </source>
</evidence>
<comment type="subcellular location">
    <subcellularLocation>
        <location evidence="1">Cell membrane</location>
        <topology evidence="1">Multi-pass membrane protein</topology>
    </subcellularLocation>
</comment>
<dbReference type="GO" id="GO:0016763">
    <property type="term" value="F:pentosyltransferase activity"/>
    <property type="evidence" value="ECO:0007669"/>
    <property type="project" value="TreeGrafter"/>
</dbReference>
<dbReference type="AlphaFoldDB" id="A0A3B0VGH8"/>
<feature type="transmembrane region" description="Helical" evidence="8">
    <location>
        <begin position="252"/>
        <end position="280"/>
    </location>
</feature>
<dbReference type="GO" id="GO:0005886">
    <property type="term" value="C:plasma membrane"/>
    <property type="evidence" value="ECO:0007669"/>
    <property type="project" value="UniProtKB-SubCell"/>
</dbReference>
<dbReference type="InterPro" id="IPR050297">
    <property type="entry name" value="LipidA_mod_glycosyltrf_83"/>
</dbReference>
<evidence type="ECO:0000256" key="5">
    <source>
        <dbReference type="ARBA" id="ARBA00022692"/>
    </source>
</evidence>
<dbReference type="EMBL" id="UOEU01000171">
    <property type="protein sequence ID" value="VAW31166.1"/>
    <property type="molecule type" value="Genomic_DNA"/>
</dbReference>
<dbReference type="PANTHER" id="PTHR33908:SF11">
    <property type="entry name" value="MEMBRANE PROTEIN"/>
    <property type="match status" value="1"/>
</dbReference>
<evidence type="ECO:0000313" key="10">
    <source>
        <dbReference type="EMBL" id="VAW31166.1"/>
    </source>
</evidence>
<keyword evidence="6 8" id="KW-1133">Transmembrane helix</keyword>
<feature type="transmembrane region" description="Helical" evidence="8">
    <location>
        <begin position="229"/>
        <end position="245"/>
    </location>
</feature>
<keyword evidence="5 8" id="KW-0812">Transmembrane</keyword>